<keyword evidence="8" id="KW-1185">Reference proteome</keyword>
<name>A0A1V9DBI7_9GAMM</name>
<organism evidence="7 8">
    <name type="scientific">Pantoea latae</name>
    <dbReference type="NCBI Taxonomy" id="1964541"/>
    <lineage>
        <taxon>Bacteria</taxon>
        <taxon>Pseudomonadati</taxon>
        <taxon>Pseudomonadota</taxon>
        <taxon>Gammaproteobacteria</taxon>
        <taxon>Enterobacterales</taxon>
        <taxon>Erwiniaceae</taxon>
        <taxon>Pantoea</taxon>
    </lineage>
</organism>
<gene>
    <name evidence="7" type="ORF">B2J69_19020</name>
</gene>
<proteinExistence type="predicted"/>
<dbReference type="PROSITE" id="PS00409">
    <property type="entry name" value="PROKAR_NTER_METHYL"/>
    <property type="match status" value="1"/>
</dbReference>
<keyword evidence="3 6" id="KW-0812">Transmembrane</keyword>
<keyword evidence="4 6" id="KW-1133">Transmembrane helix</keyword>
<evidence type="ECO:0000256" key="2">
    <source>
        <dbReference type="ARBA" id="ARBA00022481"/>
    </source>
</evidence>
<dbReference type="EMBL" id="MWUE01000028">
    <property type="protein sequence ID" value="OQP31145.1"/>
    <property type="molecule type" value="Genomic_DNA"/>
</dbReference>
<dbReference type="GO" id="GO:0015628">
    <property type="term" value="P:protein secretion by the type II secretion system"/>
    <property type="evidence" value="ECO:0007669"/>
    <property type="project" value="TreeGrafter"/>
</dbReference>
<dbReference type="RefSeq" id="WP_081141198.1">
    <property type="nucleotide sequence ID" value="NZ_MWUE01000028.1"/>
</dbReference>
<evidence type="ECO:0000256" key="4">
    <source>
        <dbReference type="ARBA" id="ARBA00022989"/>
    </source>
</evidence>
<dbReference type="InterPro" id="IPR012902">
    <property type="entry name" value="N_methyl_site"/>
</dbReference>
<dbReference type="InterPro" id="IPR045584">
    <property type="entry name" value="Pilin-like"/>
</dbReference>
<evidence type="ECO:0000256" key="6">
    <source>
        <dbReference type="SAM" id="Phobius"/>
    </source>
</evidence>
<dbReference type="GO" id="GO:0016020">
    <property type="term" value="C:membrane"/>
    <property type="evidence" value="ECO:0007669"/>
    <property type="project" value="UniProtKB-SubCell"/>
</dbReference>
<dbReference type="InterPro" id="IPR016419">
    <property type="entry name" value="Prepilin_Pept-dep_B_prd"/>
</dbReference>
<comment type="subcellular location">
    <subcellularLocation>
        <location evidence="1">Membrane</location>
        <topology evidence="1">Single-pass membrane protein</topology>
    </subcellularLocation>
</comment>
<evidence type="ECO:0000256" key="5">
    <source>
        <dbReference type="ARBA" id="ARBA00023136"/>
    </source>
</evidence>
<evidence type="ECO:0000256" key="3">
    <source>
        <dbReference type="ARBA" id="ARBA00022692"/>
    </source>
</evidence>
<dbReference type="Pfam" id="PF07963">
    <property type="entry name" value="N_methyl"/>
    <property type="match status" value="1"/>
</dbReference>
<dbReference type="SUPFAM" id="SSF54523">
    <property type="entry name" value="Pili subunits"/>
    <property type="match status" value="1"/>
</dbReference>
<dbReference type="PIRSF" id="PIRSF004525">
    <property type="entry name" value="Pilin_peptidase-dep_B_prd"/>
    <property type="match status" value="1"/>
</dbReference>
<feature type="transmembrane region" description="Helical" evidence="6">
    <location>
        <begin position="6"/>
        <end position="31"/>
    </location>
</feature>
<evidence type="ECO:0000256" key="1">
    <source>
        <dbReference type="ARBA" id="ARBA00004167"/>
    </source>
</evidence>
<dbReference type="AlphaFoldDB" id="A0A1V9DBI7"/>
<dbReference type="PANTHER" id="PTHR39583:SF3">
    <property type="entry name" value="PREPILIN PEPTIDASE-DEPENDENT PROTEIN B"/>
    <property type="match status" value="1"/>
</dbReference>
<dbReference type="NCBIfam" id="TIGR02532">
    <property type="entry name" value="IV_pilin_GFxxxE"/>
    <property type="match status" value="1"/>
</dbReference>
<dbReference type="PANTHER" id="PTHR39583">
    <property type="entry name" value="TYPE II SECRETION SYSTEM PROTEIN J-RELATED"/>
    <property type="match status" value="1"/>
</dbReference>
<dbReference type="Proteomes" id="UP000192769">
    <property type="component" value="Unassembled WGS sequence"/>
</dbReference>
<comment type="caution">
    <text evidence="7">The sequence shown here is derived from an EMBL/GenBank/DDBJ whole genome shotgun (WGS) entry which is preliminary data.</text>
</comment>
<keyword evidence="5 6" id="KW-0472">Membrane</keyword>
<protein>
    <submittedName>
        <fullName evidence="7">Prepilin-type cleavage/methylation domain-containing protein</fullName>
    </submittedName>
</protein>
<dbReference type="NCBIfam" id="NF007848">
    <property type="entry name" value="PRK10557.1"/>
    <property type="match status" value="1"/>
</dbReference>
<keyword evidence="2" id="KW-0488">Methylation</keyword>
<evidence type="ECO:0000313" key="8">
    <source>
        <dbReference type="Proteomes" id="UP000192769"/>
    </source>
</evidence>
<reference evidence="7 8" key="1">
    <citation type="submission" date="2017-02" db="EMBL/GenBank/DDBJ databases">
        <title>Whole genome shotgun sequence of Pantoea agglomerans strain AS1 isolated from a cycad, Zamia floridana in Central Florida, USA.</title>
        <authorList>
            <person name="Lata P."/>
            <person name="Govindarajan S."/>
            <person name="Qi F."/>
            <person name="Li J.-L."/>
            <person name="Maurya S.K."/>
            <person name="Sahoo M.K."/>
        </authorList>
    </citation>
    <scope>NUCLEOTIDE SEQUENCE [LARGE SCALE GENOMIC DNA]</scope>
    <source>
        <strain evidence="7 8">AS1</strain>
    </source>
</reference>
<accession>A0A1V9DBI7</accession>
<dbReference type="OrthoDB" id="7059546at2"/>
<evidence type="ECO:0000313" key="7">
    <source>
        <dbReference type="EMBL" id="OQP31145.1"/>
    </source>
</evidence>
<dbReference type="InterPro" id="IPR051621">
    <property type="entry name" value="T2SS_protein_J"/>
</dbReference>
<sequence length="177" mass="19630">MRLENAGFSLLEMLVAMALSAVLMLSAGRFLPLLAGENLRLLQRVQLREELQQLMQTLEKAVRRAGYCNGDCGAGALSLSADCLLLRWDDNSNGKWEGVAHAESDYYGFRLRQKQLETQRGVAACGATGWERLTDPAFLAIEQFSVERAGRLVKLRLVGRAGKTLETLESWVEGENL</sequence>